<proteinExistence type="predicted"/>
<name>A0A0W7WIY4_9RHOB</name>
<gene>
    <name evidence="2" type="ORF">AVJ23_11145</name>
</gene>
<sequence>MNFSKFITFSFRSSAPLSCPRLLVQHATPRGLAIKMAARPARFKTRALQIRNMHLHRILSPGCKGPARMEGQAMYVRKIEIAGFEGGARAGAVTLVAGRLRVQIPLTLPRQVEIVETRHRLMVLAQALRQARRVPDLGGGGRLRFAPGVLPAELRKPPPRRAPPVTSARP</sequence>
<evidence type="ECO:0000313" key="2">
    <source>
        <dbReference type="EMBL" id="KUF10440.1"/>
    </source>
</evidence>
<reference evidence="2 3" key="1">
    <citation type="submission" date="2015-12" db="EMBL/GenBank/DDBJ databases">
        <authorList>
            <person name="Shamseldin A."/>
            <person name="Moawad H."/>
            <person name="Abd El-Rahim W.M."/>
            <person name="Sadowsky M.J."/>
        </authorList>
    </citation>
    <scope>NUCLEOTIDE SEQUENCE [LARGE SCALE GENOMIC DNA]</scope>
    <source>
        <strain evidence="2 3">SJ5A-1</strain>
    </source>
</reference>
<accession>A0A0W7WIY4</accession>
<organism evidence="2 3">
    <name type="scientific">Pseudoponticoccus marisrubri</name>
    <dbReference type="NCBI Taxonomy" id="1685382"/>
    <lineage>
        <taxon>Bacteria</taxon>
        <taxon>Pseudomonadati</taxon>
        <taxon>Pseudomonadota</taxon>
        <taxon>Alphaproteobacteria</taxon>
        <taxon>Rhodobacterales</taxon>
        <taxon>Roseobacteraceae</taxon>
        <taxon>Pseudoponticoccus</taxon>
    </lineage>
</organism>
<comment type="caution">
    <text evidence="2">The sequence shown here is derived from an EMBL/GenBank/DDBJ whole genome shotgun (WGS) entry which is preliminary data.</text>
</comment>
<dbReference type="EMBL" id="LPXO01000006">
    <property type="protein sequence ID" value="KUF10440.1"/>
    <property type="molecule type" value="Genomic_DNA"/>
</dbReference>
<keyword evidence="3" id="KW-1185">Reference proteome</keyword>
<protein>
    <submittedName>
        <fullName evidence="2">Uncharacterized protein</fullName>
    </submittedName>
</protein>
<evidence type="ECO:0000256" key="1">
    <source>
        <dbReference type="SAM" id="MobiDB-lite"/>
    </source>
</evidence>
<dbReference type="Proteomes" id="UP000054396">
    <property type="component" value="Unassembled WGS sequence"/>
</dbReference>
<dbReference type="AlphaFoldDB" id="A0A0W7WIY4"/>
<evidence type="ECO:0000313" key="3">
    <source>
        <dbReference type="Proteomes" id="UP000054396"/>
    </source>
</evidence>
<dbReference type="STRING" id="1685382.AVJ23_11145"/>
<feature type="region of interest" description="Disordered" evidence="1">
    <location>
        <begin position="149"/>
        <end position="170"/>
    </location>
</feature>